<proteinExistence type="predicted"/>
<dbReference type="RefSeq" id="WP_328985033.1">
    <property type="nucleotide sequence ID" value="NZ_CP121472.1"/>
</dbReference>
<sequence length="89" mass="9604">MKSSYLEVTFRRGRPLAAYLYLPRISGDKSDYVVQMGSGLLVDYTTEGKPIGLEITAPAQVSIAELNNVLAALHVPTLTKEDIAPLLAA</sequence>
<evidence type="ECO:0000313" key="1">
    <source>
        <dbReference type="EMBL" id="WPL19278.1"/>
    </source>
</evidence>
<keyword evidence="2" id="KW-1185">Reference proteome</keyword>
<dbReference type="EMBL" id="CP121472">
    <property type="protein sequence ID" value="WPL19278.1"/>
    <property type="molecule type" value="Genomic_DNA"/>
</dbReference>
<gene>
    <name evidence="1" type="ORF">Thiowin_04395</name>
</gene>
<name>A0ABZ0SF46_9GAMM</name>
<evidence type="ECO:0000313" key="2">
    <source>
        <dbReference type="Proteomes" id="UP001432180"/>
    </source>
</evidence>
<protein>
    <recommendedName>
        <fullName evidence="3">DUF2283 domain-containing protein</fullName>
    </recommendedName>
</protein>
<organism evidence="1 2">
    <name type="scientific">Thiorhodovibrio winogradskyi</name>
    <dbReference type="NCBI Taxonomy" id="77007"/>
    <lineage>
        <taxon>Bacteria</taxon>
        <taxon>Pseudomonadati</taxon>
        <taxon>Pseudomonadota</taxon>
        <taxon>Gammaproteobacteria</taxon>
        <taxon>Chromatiales</taxon>
        <taxon>Chromatiaceae</taxon>
        <taxon>Thiorhodovibrio</taxon>
    </lineage>
</organism>
<evidence type="ECO:0008006" key="3">
    <source>
        <dbReference type="Google" id="ProtNLM"/>
    </source>
</evidence>
<dbReference type="Proteomes" id="UP001432180">
    <property type="component" value="Chromosome"/>
</dbReference>
<reference evidence="1 2" key="1">
    <citation type="journal article" date="2023" name="Microorganisms">
        <title>Thiorhodovibrio frisius and Trv. litoralis spp. nov., Two Novel Members from a Clade of Fastidious Purple Sulfur Bacteria That Exhibit Unique Red-Shifted Light-Harvesting Capabilities.</title>
        <authorList>
            <person name="Methner A."/>
            <person name="Kuzyk S.B."/>
            <person name="Petersen J."/>
            <person name="Bauer S."/>
            <person name="Brinkmann H."/>
            <person name="Sichau K."/>
            <person name="Wanner G."/>
            <person name="Wolf J."/>
            <person name="Neumann-Schaal M."/>
            <person name="Henke P."/>
            <person name="Tank M."/>
            <person name="Sproer C."/>
            <person name="Bunk B."/>
            <person name="Overmann J."/>
        </authorList>
    </citation>
    <scope>NUCLEOTIDE SEQUENCE [LARGE SCALE GENOMIC DNA]</scope>
    <source>
        <strain evidence="1 2">DSM 6702</strain>
    </source>
</reference>
<accession>A0ABZ0SF46</accession>